<dbReference type="EMBL" id="LWBP01000222">
    <property type="protein sequence ID" value="OQP49964.1"/>
    <property type="molecule type" value="Genomic_DNA"/>
</dbReference>
<evidence type="ECO:0000256" key="1">
    <source>
        <dbReference type="ARBA" id="ARBA00023015"/>
    </source>
</evidence>
<proteinExistence type="predicted"/>
<sequence>MTKDSGFQRHALQAVGAFKELLDDHCANGDYAHLVSARFGVNRNIFQKAFKKQYGITIRDYKLNLRMERSRQLLQAGKDIKEISLTLHYTTARAFSFAFKKHYGLTPTAYAESLV</sequence>
<dbReference type="PROSITE" id="PS01124">
    <property type="entry name" value="HTH_ARAC_FAMILY_2"/>
    <property type="match status" value="1"/>
</dbReference>
<dbReference type="SMART" id="SM00342">
    <property type="entry name" value="HTH_ARAC"/>
    <property type="match status" value="1"/>
</dbReference>
<dbReference type="STRING" id="550983.A4R26_30065"/>
<dbReference type="Gene3D" id="1.10.10.60">
    <property type="entry name" value="Homeodomain-like"/>
    <property type="match status" value="2"/>
</dbReference>
<keyword evidence="1" id="KW-0805">Transcription regulation</keyword>
<keyword evidence="3" id="KW-0804">Transcription</keyword>
<evidence type="ECO:0000256" key="2">
    <source>
        <dbReference type="ARBA" id="ARBA00023125"/>
    </source>
</evidence>
<evidence type="ECO:0000259" key="4">
    <source>
        <dbReference type="PROSITE" id="PS01124"/>
    </source>
</evidence>
<keyword evidence="2" id="KW-0238">DNA-binding</keyword>
<protein>
    <recommendedName>
        <fullName evidence="4">HTH araC/xylS-type domain-containing protein</fullName>
    </recommendedName>
</protein>
<dbReference type="GO" id="GO:0043565">
    <property type="term" value="F:sequence-specific DNA binding"/>
    <property type="evidence" value="ECO:0007669"/>
    <property type="project" value="InterPro"/>
</dbReference>
<evidence type="ECO:0000256" key="3">
    <source>
        <dbReference type="ARBA" id="ARBA00023163"/>
    </source>
</evidence>
<dbReference type="AlphaFoldDB" id="A0A1V9EVQ7"/>
<reference evidence="6" key="1">
    <citation type="submission" date="2016-04" db="EMBL/GenBank/DDBJ databases">
        <authorList>
            <person name="Chen L."/>
            <person name="Zhuang W."/>
            <person name="Wang G."/>
        </authorList>
    </citation>
    <scope>NUCLEOTIDE SEQUENCE [LARGE SCALE GENOMIC DNA]</scope>
    <source>
        <strain evidence="6">208</strain>
    </source>
</reference>
<accession>A0A1V9EVQ7</accession>
<comment type="caution">
    <text evidence="5">The sequence shown here is derived from an EMBL/GenBank/DDBJ whole genome shotgun (WGS) entry which is preliminary data.</text>
</comment>
<name>A0A1V9EVQ7_9BACT</name>
<evidence type="ECO:0000313" key="5">
    <source>
        <dbReference type="EMBL" id="OQP49964.1"/>
    </source>
</evidence>
<dbReference type="PANTHER" id="PTHR43280">
    <property type="entry name" value="ARAC-FAMILY TRANSCRIPTIONAL REGULATOR"/>
    <property type="match status" value="1"/>
</dbReference>
<keyword evidence="6" id="KW-1185">Reference proteome</keyword>
<dbReference type="InterPro" id="IPR009057">
    <property type="entry name" value="Homeodomain-like_sf"/>
</dbReference>
<dbReference type="Proteomes" id="UP000192276">
    <property type="component" value="Unassembled WGS sequence"/>
</dbReference>
<gene>
    <name evidence="5" type="ORF">A4R26_30065</name>
</gene>
<dbReference type="PANTHER" id="PTHR43280:SF28">
    <property type="entry name" value="HTH-TYPE TRANSCRIPTIONAL ACTIVATOR RHAS"/>
    <property type="match status" value="1"/>
</dbReference>
<dbReference type="GO" id="GO:0003700">
    <property type="term" value="F:DNA-binding transcription factor activity"/>
    <property type="evidence" value="ECO:0007669"/>
    <property type="project" value="InterPro"/>
</dbReference>
<dbReference type="OrthoDB" id="677482at2"/>
<dbReference type="SUPFAM" id="SSF46689">
    <property type="entry name" value="Homeodomain-like"/>
    <property type="match status" value="1"/>
</dbReference>
<dbReference type="Pfam" id="PF12833">
    <property type="entry name" value="HTH_18"/>
    <property type="match status" value="1"/>
</dbReference>
<dbReference type="RefSeq" id="WP_081170032.1">
    <property type="nucleotide sequence ID" value="NZ_LWBP01000222.1"/>
</dbReference>
<organism evidence="5 6">
    <name type="scientific">Niastella populi</name>
    <dbReference type="NCBI Taxonomy" id="550983"/>
    <lineage>
        <taxon>Bacteria</taxon>
        <taxon>Pseudomonadati</taxon>
        <taxon>Bacteroidota</taxon>
        <taxon>Chitinophagia</taxon>
        <taxon>Chitinophagales</taxon>
        <taxon>Chitinophagaceae</taxon>
        <taxon>Niastella</taxon>
    </lineage>
</organism>
<dbReference type="InterPro" id="IPR018060">
    <property type="entry name" value="HTH_AraC"/>
</dbReference>
<feature type="domain" description="HTH araC/xylS-type" evidence="4">
    <location>
        <begin position="16"/>
        <end position="113"/>
    </location>
</feature>
<evidence type="ECO:0000313" key="6">
    <source>
        <dbReference type="Proteomes" id="UP000192276"/>
    </source>
</evidence>